<comment type="caution">
    <text evidence="2">The sequence shown here is derived from an EMBL/GenBank/DDBJ whole genome shotgun (WGS) entry which is preliminary data.</text>
</comment>
<evidence type="ECO:0000313" key="3">
    <source>
        <dbReference type="Proteomes" id="UP001156666"/>
    </source>
</evidence>
<name>A0AA37WGZ1_9BACT</name>
<proteinExistence type="predicted"/>
<reference evidence="2" key="2">
    <citation type="submission" date="2023-01" db="EMBL/GenBank/DDBJ databases">
        <title>Draft genome sequence of Portibacter lacus strain NBRC 108769.</title>
        <authorList>
            <person name="Sun Q."/>
            <person name="Mori K."/>
        </authorList>
    </citation>
    <scope>NUCLEOTIDE SEQUENCE</scope>
    <source>
        <strain evidence="2">NBRC 108769</strain>
    </source>
</reference>
<reference evidence="2" key="1">
    <citation type="journal article" date="2014" name="Int. J. Syst. Evol. Microbiol.">
        <title>Complete genome sequence of Corynebacterium casei LMG S-19264T (=DSM 44701T), isolated from a smear-ripened cheese.</title>
        <authorList>
            <consortium name="US DOE Joint Genome Institute (JGI-PGF)"/>
            <person name="Walter F."/>
            <person name="Albersmeier A."/>
            <person name="Kalinowski J."/>
            <person name="Ruckert C."/>
        </authorList>
    </citation>
    <scope>NUCLEOTIDE SEQUENCE</scope>
    <source>
        <strain evidence="2">NBRC 108769</strain>
    </source>
</reference>
<dbReference type="Pfam" id="PF13810">
    <property type="entry name" value="DUF4185"/>
    <property type="match status" value="1"/>
</dbReference>
<protein>
    <recommendedName>
        <fullName evidence="1">DUF4185 domain-containing protein</fullName>
    </recommendedName>
</protein>
<keyword evidence="3" id="KW-1185">Reference proteome</keyword>
<sequence length="385" mass="43579">MLASCKPNIDIEKTNSTSQVESFIQQDAEWTNAFLRDENVFGVDGIFSIPLNGKEFSKPSAKDSILFVFSDSLIKLKGKIKDNKLGNDEYKMIHNSLGIATGEDLINSLKFDYKSENGMPKTVFEPNDENKEHYYWLGDGFVNTAGDSALYIFAYKIIDVETEGFFSFEQLSVDILKIDKHERYPFSNYEIIKTDLMFPVAGYMGQATFGNAILVNTNEAGAPHPDGYIYIYGTIGFEKDLFAARVLPNDFDKMSAWKYWDGKSWVSEKENVKKLVSNTSNEMSVSPLQNGQFVLVYQHAGMEPSVVMQLSKSPVGPFYPPKTIYHCPEVLEDKDFFAYNAKGHPSISSPDSLLISYNVNSFDFFVDVLTKPNLYRPRFIKISLD</sequence>
<dbReference type="Proteomes" id="UP001156666">
    <property type="component" value="Unassembled WGS sequence"/>
</dbReference>
<organism evidence="2 3">
    <name type="scientific">Portibacter lacus</name>
    <dbReference type="NCBI Taxonomy" id="1099794"/>
    <lineage>
        <taxon>Bacteria</taxon>
        <taxon>Pseudomonadati</taxon>
        <taxon>Bacteroidota</taxon>
        <taxon>Saprospiria</taxon>
        <taxon>Saprospirales</taxon>
        <taxon>Haliscomenobacteraceae</taxon>
        <taxon>Portibacter</taxon>
    </lineage>
</organism>
<dbReference type="AlphaFoldDB" id="A0AA37WGZ1"/>
<evidence type="ECO:0000313" key="2">
    <source>
        <dbReference type="EMBL" id="GLR18734.1"/>
    </source>
</evidence>
<dbReference type="InterPro" id="IPR025442">
    <property type="entry name" value="DUF4185"/>
</dbReference>
<feature type="domain" description="DUF4185" evidence="1">
    <location>
        <begin position="221"/>
        <end position="325"/>
    </location>
</feature>
<dbReference type="EMBL" id="BSOH01000023">
    <property type="protein sequence ID" value="GLR18734.1"/>
    <property type="molecule type" value="Genomic_DNA"/>
</dbReference>
<accession>A0AA37WGZ1</accession>
<gene>
    <name evidence="2" type="ORF">GCM10007940_33500</name>
</gene>
<evidence type="ECO:0000259" key="1">
    <source>
        <dbReference type="Pfam" id="PF13810"/>
    </source>
</evidence>